<evidence type="ECO:0000313" key="1">
    <source>
        <dbReference type="EMBL" id="RYC14561.1"/>
    </source>
</evidence>
<organism evidence="1 2">
    <name type="scientific">Nocardioides zhouii</name>
    <dbReference type="NCBI Taxonomy" id="1168729"/>
    <lineage>
        <taxon>Bacteria</taxon>
        <taxon>Bacillati</taxon>
        <taxon>Actinomycetota</taxon>
        <taxon>Actinomycetes</taxon>
        <taxon>Propionibacteriales</taxon>
        <taxon>Nocardioidaceae</taxon>
        <taxon>Nocardioides</taxon>
    </lineage>
</organism>
<gene>
    <name evidence="1" type="ORF">EUA94_00070</name>
</gene>
<dbReference type="Proteomes" id="UP000291101">
    <property type="component" value="Unassembled WGS sequence"/>
</dbReference>
<dbReference type="OrthoDB" id="9971091at2"/>
<accession>A0A4Q2T992</accession>
<keyword evidence="2" id="KW-1185">Reference proteome</keyword>
<evidence type="ECO:0000313" key="2">
    <source>
        <dbReference type="Proteomes" id="UP000291101"/>
    </source>
</evidence>
<reference evidence="1 2" key="1">
    <citation type="submission" date="2019-01" db="EMBL/GenBank/DDBJ databases">
        <title>Novel species of Nocardioides.</title>
        <authorList>
            <person name="Liu Q."/>
            <person name="X Y.-H."/>
        </authorList>
    </citation>
    <scope>NUCLEOTIDE SEQUENCE [LARGE SCALE GENOMIC DNA]</scope>
    <source>
        <strain evidence="1 2">HLT2-9</strain>
    </source>
</reference>
<name>A0A4Q2T992_9ACTN</name>
<dbReference type="RefSeq" id="WP_129423468.1">
    <property type="nucleotide sequence ID" value="NZ_SDWV01000001.1"/>
</dbReference>
<dbReference type="AlphaFoldDB" id="A0A4Q2T992"/>
<protein>
    <submittedName>
        <fullName evidence="1">Uncharacterized protein</fullName>
    </submittedName>
</protein>
<comment type="caution">
    <text evidence="1">The sequence shown here is derived from an EMBL/GenBank/DDBJ whole genome shotgun (WGS) entry which is preliminary data.</text>
</comment>
<proteinExistence type="predicted"/>
<sequence length="91" mass="9980">MNITQHDVAQVDTVTLKRLAVMYDEVALEDSELTAFAGLMSRALVGVIRERRSLELTAEAELMNDDRPGKLLGPGDDPVADALRELRGECP</sequence>
<dbReference type="EMBL" id="SDWV01000001">
    <property type="protein sequence ID" value="RYC14561.1"/>
    <property type="molecule type" value="Genomic_DNA"/>
</dbReference>